<evidence type="ECO:0000313" key="2">
    <source>
        <dbReference type="EMBL" id="KAF0736137.1"/>
    </source>
</evidence>
<dbReference type="Gene3D" id="2.170.270.10">
    <property type="entry name" value="SET domain"/>
    <property type="match status" value="1"/>
</dbReference>
<dbReference type="InterPro" id="IPR046341">
    <property type="entry name" value="SET_dom_sf"/>
</dbReference>
<keyword evidence="3" id="KW-1185">Reference proteome</keyword>
<dbReference type="InterPro" id="IPR001214">
    <property type="entry name" value="SET_dom"/>
</dbReference>
<accession>A0A6G0X7Z6</accession>
<proteinExistence type="predicted"/>
<sequence>MCGKQVDIHQPGTKWAWRKLDKGKLVQYINSSNVGEKAVDPIAAYTALDRYLVGNWGWYLIAFEPLTFVLDHTENHIHISKNRVLFELCGQLYPFSDSFCVPGVNDFSTVTSSVNDKNYMFLGPVSFINHDCKPNVTWNSRSKKLSCVKTIQSIYEGEEITVFYGAHFFGVNNCECQCKTCEKRGIGFYSKKSGRLFFYNII</sequence>
<keyword evidence="2" id="KW-0489">Methyltransferase</keyword>
<protein>
    <submittedName>
        <fullName evidence="2">Histone-lysine N-methyltransferase KMT5B-like</fullName>
    </submittedName>
</protein>
<dbReference type="PROSITE" id="PS50280">
    <property type="entry name" value="SET"/>
    <property type="match status" value="1"/>
</dbReference>
<dbReference type="Pfam" id="PF00856">
    <property type="entry name" value="SET"/>
    <property type="match status" value="1"/>
</dbReference>
<comment type="caution">
    <text evidence="2">The sequence shown here is derived from an EMBL/GenBank/DDBJ whole genome shotgun (WGS) entry which is preliminary data.</text>
</comment>
<evidence type="ECO:0000259" key="1">
    <source>
        <dbReference type="PROSITE" id="PS50280"/>
    </source>
</evidence>
<reference evidence="2 3" key="1">
    <citation type="submission" date="2019-08" db="EMBL/GenBank/DDBJ databases">
        <title>Whole genome of Aphis craccivora.</title>
        <authorList>
            <person name="Voronova N.V."/>
            <person name="Shulinski R.S."/>
            <person name="Bandarenka Y.V."/>
            <person name="Zhorov D.G."/>
            <person name="Warner D."/>
        </authorList>
    </citation>
    <scope>NUCLEOTIDE SEQUENCE [LARGE SCALE GENOMIC DNA]</scope>
    <source>
        <strain evidence="2">180601</strain>
        <tissue evidence="2">Whole Body</tissue>
    </source>
</reference>
<dbReference type="SUPFAM" id="SSF82199">
    <property type="entry name" value="SET domain"/>
    <property type="match status" value="1"/>
</dbReference>
<dbReference type="AlphaFoldDB" id="A0A6G0X7Z6"/>
<dbReference type="OrthoDB" id="6627536at2759"/>
<dbReference type="PANTHER" id="PTHR12977">
    <property type="entry name" value="SUPPRESSOR OF VARIEGATION 4-20-RELATED"/>
    <property type="match status" value="1"/>
</dbReference>
<dbReference type="PANTHER" id="PTHR12977:SF4">
    <property type="entry name" value="HISTONE-LYSINE N-METHYLTRANSFERASE KMT5B"/>
    <property type="match status" value="1"/>
</dbReference>
<dbReference type="Proteomes" id="UP000478052">
    <property type="component" value="Unassembled WGS sequence"/>
</dbReference>
<gene>
    <name evidence="2" type="ORF">FWK35_00016437</name>
</gene>
<evidence type="ECO:0000313" key="3">
    <source>
        <dbReference type="Proteomes" id="UP000478052"/>
    </source>
</evidence>
<dbReference type="GO" id="GO:0032259">
    <property type="term" value="P:methylation"/>
    <property type="evidence" value="ECO:0007669"/>
    <property type="project" value="UniProtKB-KW"/>
</dbReference>
<dbReference type="InterPro" id="IPR039977">
    <property type="entry name" value="Suv4-20/Set9"/>
</dbReference>
<keyword evidence="2" id="KW-0808">Transferase</keyword>
<dbReference type="GO" id="GO:0005634">
    <property type="term" value="C:nucleus"/>
    <property type="evidence" value="ECO:0007669"/>
    <property type="project" value="TreeGrafter"/>
</dbReference>
<dbReference type="GO" id="GO:0042799">
    <property type="term" value="F:histone H4K20 methyltransferase activity"/>
    <property type="evidence" value="ECO:0007669"/>
    <property type="project" value="TreeGrafter"/>
</dbReference>
<organism evidence="2 3">
    <name type="scientific">Aphis craccivora</name>
    <name type="common">Cowpea aphid</name>
    <dbReference type="NCBI Taxonomy" id="307492"/>
    <lineage>
        <taxon>Eukaryota</taxon>
        <taxon>Metazoa</taxon>
        <taxon>Ecdysozoa</taxon>
        <taxon>Arthropoda</taxon>
        <taxon>Hexapoda</taxon>
        <taxon>Insecta</taxon>
        <taxon>Pterygota</taxon>
        <taxon>Neoptera</taxon>
        <taxon>Paraneoptera</taxon>
        <taxon>Hemiptera</taxon>
        <taxon>Sternorrhyncha</taxon>
        <taxon>Aphidomorpha</taxon>
        <taxon>Aphidoidea</taxon>
        <taxon>Aphididae</taxon>
        <taxon>Aphidini</taxon>
        <taxon>Aphis</taxon>
        <taxon>Aphis</taxon>
    </lineage>
</organism>
<feature type="domain" description="SET" evidence="1">
    <location>
        <begin position="1"/>
        <end position="165"/>
    </location>
</feature>
<name>A0A6G0X7Z6_APHCR</name>
<dbReference type="EMBL" id="VUJU01008055">
    <property type="protein sequence ID" value="KAF0736137.1"/>
    <property type="molecule type" value="Genomic_DNA"/>
</dbReference>